<reference evidence="1 2" key="1">
    <citation type="submission" date="2021-06" db="EMBL/GenBank/DDBJ databases">
        <title>Differences between aerobic and microaerobic xylene degrading microbial communities.</title>
        <authorList>
            <person name="Banerjee S."/>
            <person name="Tancsics A."/>
        </authorList>
    </citation>
    <scope>NUCLEOTIDE SEQUENCE [LARGE SCALE GENOMIC DNA]</scope>
    <source>
        <strain evidence="1 2">MAP12</strain>
    </source>
</reference>
<name>A0ABS6MZI1_9GAMM</name>
<dbReference type="EMBL" id="JAHRGL010000049">
    <property type="protein sequence ID" value="MBV2134213.1"/>
    <property type="molecule type" value="Genomic_DNA"/>
</dbReference>
<dbReference type="Proteomes" id="UP000813068">
    <property type="component" value="Unassembled WGS sequence"/>
</dbReference>
<gene>
    <name evidence="1" type="ORF">KRX52_15645</name>
</gene>
<dbReference type="RefSeq" id="WP_217682649.1">
    <property type="nucleotide sequence ID" value="NZ_JAHRGL010000049.1"/>
</dbReference>
<proteinExistence type="predicted"/>
<accession>A0ABS6MZI1</accession>
<comment type="caution">
    <text evidence="1">The sequence shown here is derived from an EMBL/GenBank/DDBJ whole genome shotgun (WGS) entry which is preliminary data.</text>
</comment>
<evidence type="ECO:0008006" key="3">
    <source>
        <dbReference type="Google" id="ProtNLM"/>
    </source>
</evidence>
<organism evidence="1 2">
    <name type="scientific">Geopseudomonas aromaticivorans</name>
    <dbReference type="NCBI Taxonomy" id="2849492"/>
    <lineage>
        <taxon>Bacteria</taxon>
        <taxon>Pseudomonadati</taxon>
        <taxon>Pseudomonadota</taxon>
        <taxon>Gammaproteobacteria</taxon>
        <taxon>Pseudomonadales</taxon>
        <taxon>Pseudomonadaceae</taxon>
        <taxon>Geopseudomonas</taxon>
    </lineage>
</organism>
<evidence type="ECO:0000313" key="1">
    <source>
        <dbReference type="EMBL" id="MBV2134213.1"/>
    </source>
</evidence>
<protein>
    <recommendedName>
        <fullName evidence="3">Roadblock/LC7 domain-containing protein</fullName>
    </recommendedName>
</protein>
<keyword evidence="2" id="KW-1185">Reference proteome</keyword>
<evidence type="ECO:0000313" key="2">
    <source>
        <dbReference type="Proteomes" id="UP000813068"/>
    </source>
</evidence>
<sequence>MSAINDSLQQLMAIDGAQACAVVDYGSGMLLGAAGGGLDLELAAGGNTEVMRSKVKTMQMLGLDDSIDDILITLGKQYHLIRPLAKASDLFAYYVLDKSKANLALARRKLAEVGDALEV</sequence>